<dbReference type="Proteomes" id="UP001325140">
    <property type="component" value="Chromosome"/>
</dbReference>
<evidence type="ECO:0000256" key="5">
    <source>
        <dbReference type="ARBA" id="ARBA00022692"/>
    </source>
</evidence>
<evidence type="ECO:0000256" key="9">
    <source>
        <dbReference type="RuleBase" id="RU362122"/>
    </source>
</evidence>
<comment type="caution">
    <text evidence="9">Lacks conserved residue(s) required for the propagation of feature annotation.</text>
</comment>
<evidence type="ECO:0000256" key="1">
    <source>
        <dbReference type="ARBA" id="ARBA00004651"/>
    </source>
</evidence>
<feature type="transmembrane region" description="Helical" evidence="9">
    <location>
        <begin position="292"/>
        <end position="313"/>
    </location>
</feature>
<evidence type="ECO:0000256" key="4">
    <source>
        <dbReference type="ARBA" id="ARBA00022475"/>
    </source>
</evidence>
<feature type="transmembrane region" description="Helical" evidence="9">
    <location>
        <begin position="104"/>
        <end position="126"/>
    </location>
</feature>
<protein>
    <recommendedName>
        <fullName evidence="9">Branched-chain amino acid transport system carrier protein</fullName>
    </recommendedName>
</protein>
<dbReference type="InterPro" id="IPR004685">
    <property type="entry name" value="Brnchd-chn_aa_trnsp_Livcs"/>
</dbReference>
<dbReference type="PANTHER" id="PTHR30588:SF0">
    <property type="entry name" value="BRANCHED-CHAIN AMINO ACID PERMEASE BRNQ"/>
    <property type="match status" value="1"/>
</dbReference>
<evidence type="ECO:0000256" key="2">
    <source>
        <dbReference type="ARBA" id="ARBA00008540"/>
    </source>
</evidence>
<feature type="transmembrane region" description="Helical" evidence="9">
    <location>
        <begin position="167"/>
        <end position="185"/>
    </location>
</feature>
<accession>A0ABZ0UPL1</accession>
<comment type="function">
    <text evidence="9">Component of the transport system for branched-chain amino acids.</text>
</comment>
<sequence length="408" mass="45693">MSFLLHFNFTTAHIICTIPGYYGSFSMRLTLFYGFAIFAMFFGSGNIIFPLQIGVLSGGDWLFGAFGLLITGVLLPFLGMFAVKMHRGSYESFFGEGGELAKKILPLVTLSLLGSIGVVPRCITVAHGAIKYAFPDVSLFVFSTVFCILMFLFCTKERWLLSVLGKWMSPILFLLLISVIFVGVMKEGDMVFPKMPSEAFNQGFVIGYHTMDLLAAFFFSTLIFNQIKESIPPLASSKEIIKIAIFPMLCGATILSLVYIGLVFLGAKYAYIVRYVAPEFLLVTVVNNLLPNYSKIVVGVIITLSCLTTAVALNSIYARYLCLISRSENNFYSILFLTTFVSFIFSQMNFSGISYFLNPVLEMIYPNLIVLTMLSILMHGKYYHFKKIVFYISILNTFLQHSKILSLT</sequence>
<evidence type="ECO:0000313" key="10">
    <source>
        <dbReference type="EMBL" id="WPX98066.1"/>
    </source>
</evidence>
<proteinExistence type="inferred from homology"/>
<gene>
    <name evidence="10" type="ORF">Fokcrypt_00594</name>
</gene>
<evidence type="ECO:0000256" key="3">
    <source>
        <dbReference type="ARBA" id="ARBA00022448"/>
    </source>
</evidence>
<feature type="transmembrane region" description="Helical" evidence="9">
    <location>
        <begin position="334"/>
        <end position="357"/>
    </location>
</feature>
<name>A0ABZ0UPL1_9RICK</name>
<dbReference type="PANTHER" id="PTHR30588">
    <property type="entry name" value="BRANCHED-CHAIN AMINO ACID TRANSPORT SYSTEM 2 CARRIER PROTEIN"/>
    <property type="match status" value="1"/>
</dbReference>
<feature type="transmembrane region" description="Helical" evidence="9">
    <location>
        <begin position="30"/>
        <end position="49"/>
    </location>
</feature>
<keyword evidence="11" id="KW-1185">Reference proteome</keyword>
<keyword evidence="6 9" id="KW-0029">Amino-acid transport</keyword>
<keyword evidence="4" id="KW-1003">Cell membrane</keyword>
<feature type="transmembrane region" description="Helical" evidence="9">
    <location>
        <begin position="245"/>
        <end position="272"/>
    </location>
</feature>
<comment type="similarity">
    <text evidence="2 9">Belongs to the branched chain amino acid transporter family.</text>
</comment>
<keyword evidence="5 9" id="KW-0812">Transmembrane</keyword>
<feature type="transmembrane region" description="Helical" evidence="9">
    <location>
        <begin position="363"/>
        <end position="380"/>
    </location>
</feature>
<comment type="subcellular location">
    <subcellularLocation>
        <location evidence="9">Cell inner membrane</location>
        <topology evidence="9">Multi-pass membrane protein</topology>
    </subcellularLocation>
    <subcellularLocation>
        <location evidence="1">Cell membrane</location>
        <topology evidence="1">Multi-pass membrane protein</topology>
    </subcellularLocation>
</comment>
<evidence type="ECO:0000256" key="8">
    <source>
        <dbReference type="ARBA" id="ARBA00023136"/>
    </source>
</evidence>
<evidence type="ECO:0000256" key="7">
    <source>
        <dbReference type="ARBA" id="ARBA00022989"/>
    </source>
</evidence>
<organism evidence="10 11">
    <name type="scientific">Candidatus Fokinia crypta</name>
    <dbReference type="NCBI Taxonomy" id="1920990"/>
    <lineage>
        <taxon>Bacteria</taxon>
        <taxon>Pseudomonadati</taxon>
        <taxon>Pseudomonadota</taxon>
        <taxon>Alphaproteobacteria</taxon>
        <taxon>Rickettsiales</taxon>
        <taxon>Candidatus Midichloriaceae</taxon>
        <taxon>Candidatus Fokinia</taxon>
    </lineage>
</organism>
<feature type="transmembrane region" description="Helical" evidence="9">
    <location>
        <begin position="132"/>
        <end position="155"/>
    </location>
</feature>
<feature type="transmembrane region" description="Helical" evidence="9">
    <location>
        <begin position="61"/>
        <end position="83"/>
    </location>
</feature>
<feature type="transmembrane region" description="Helical" evidence="9">
    <location>
        <begin position="6"/>
        <end position="23"/>
    </location>
</feature>
<keyword evidence="7 9" id="KW-1133">Transmembrane helix</keyword>
<reference evidence="10" key="1">
    <citation type="submission" date="2022-10" db="EMBL/GenBank/DDBJ databases">
        <title>Host association and intracellularity evolved multiple times independently in the Rickettsiales.</title>
        <authorList>
            <person name="Castelli M."/>
            <person name="Nardi T."/>
            <person name="Gammuto L."/>
            <person name="Bellinzona G."/>
            <person name="Sabaneyeva E."/>
            <person name="Potekhin A."/>
            <person name="Serra V."/>
            <person name="Petroni G."/>
            <person name="Sassera D."/>
        </authorList>
    </citation>
    <scope>NUCLEOTIDE SEQUENCE [LARGE SCALE GENOMIC DNA]</scope>
    <source>
        <strain evidence="10">US_Bl 11III1</strain>
    </source>
</reference>
<keyword evidence="8 9" id="KW-0472">Membrane</keyword>
<evidence type="ECO:0000313" key="11">
    <source>
        <dbReference type="Proteomes" id="UP001325140"/>
    </source>
</evidence>
<keyword evidence="3 9" id="KW-0813">Transport</keyword>
<dbReference type="EMBL" id="CP110343">
    <property type="protein sequence ID" value="WPX98066.1"/>
    <property type="molecule type" value="Genomic_DNA"/>
</dbReference>
<dbReference type="Pfam" id="PF05525">
    <property type="entry name" value="Branch_AA_trans"/>
    <property type="match status" value="1"/>
</dbReference>
<feature type="transmembrane region" description="Helical" evidence="9">
    <location>
        <begin position="205"/>
        <end position="224"/>
    </location>
</feature>
<evidence type="ECO:0000256" key="6">
    <source>
        <dbReference type="ARBA" id="ARBA00022970"/>
    </source>
</evidence>